<protein>
    <submittedName>
        <fullName evidence="2">Uncharacterized protein</fullName>
    </submittedName>
</protein>
<evidence type="ECO:0000313" key="3">
    <source>
        <dbReference type="Proteomes" id="UP000054279"/>
    </source>
</evidence>
<dbReference type="Proteomes" id="UP000054279">
    <property type="component" value="Unassembled WGS sequence"/>
</dbReference>
<dbReference type="AlphaFoldDB" id="A0A0C9VJV5"/>
<gene>
    <name evidence="2" type="ORF">M422DRAFT_259564</name>
</gene>
<dbReference type="HOGENOM" id="CLU_2335002_0_0_1"/>
<dbReference type="EMBL" id="KN837165">
    <property type="protein sequence ID" value="KIJ37945.1"/>
    <property type="molecule type" value="Genomic_DNA"/>
</dbReference>
<reference evidence="2 3" key="1">
    <citation type="submission" date="2014-06" db="EMBL/GenBank/DDBJ databases">
        <title>Evolutionary Origins and Diversification of the Mycorrhizal Mutualists.</title>
        <authorList>
            <consortium name="DOE Joint Genome Institute"/>
            <consortium name="Mycorrhizal Genomics Consortium"/>
            <person name="Kohler A."/>
            <person name="Kuo A."/>
            <person name="Nagy L.G."/>
            <person name="Floudas D."/>
            <person name="Copeland A."/>
            <person name="Barry K.W."/>
            <person name="Cichocki N."/>
            <person name="Veneault-Fourrey C."/>
            <person name="LaButti K."/>
            <person name="Lindquist E.A."/>
            <person name="Lipzen A."/>
            <person name="Lundell T."/>
            <person name="Morin E."/>
            <person name="Murat C."/>
            <person name="Riley R."/>
            <person name="Ohm R."/>
            <person name="Sun H."/>
            <person name="Tunlid A."/>
            <person name="Henrissat B."/>
            <person name="Grigoriev I.V."/>
            <person name="Hibbett D.S."/>
            <person name="Martin F."/>
        </authorList>
    </citation>
    <scope>NUCLEOTIDE SEQUENCE [LARGE SCALE GENOMIC DNA]</scope>
    <source>
        <strain evidence="2 3">SS14</strain>
    </source>
</reference>
<accession>A0A0C9VJV5</accession>
<name>A0A0C9VJV5_SPHS4</name>
<sequence length="98" mass="10457">MGRLLPFLKKRNPPPSPVGVVPDNATSSSSPPPAEMDPIETKVTPVGYAPTRRRKAALNAFKSALDVVGKSSVPFIGVAVTFTLRIIKGLEVSVNQFK</sequence>
<evidence type="ECO:0000256" key="1">
    <source>
        <dbReference type="SAM" id="MobiDB-lite"/>
    </source>
</evidence>
<organism evidence="2 3">
    <name type="scientific">Sphaerobolus stellatus (strain SS14)</name>
    <dbReference type="NCBI Taxonomy" id="990650"/>
    <lineage>
        <taxon>Eukaryota</taxon>
        <taxon>Fungi</taxon>
        <taxon>Dikarya</taxon>
        <taxon>Basidiomycota</taxon>
        <taxon>Agaricomycotina</taxon>
        <taxon>Agaricomycetes</taxon>
        <taxon>Phallomycetidae</taxon>
        <taxon>Geastrales</taxon>
        <taxon>Sphaerobolaceae</taxon>
        <taxon>Sphaerobolus</taxon>
    </lineage>
</organism>
<evidence type="ECO:0000313" key="2">
    <source>
        <dbReference type="EMBL" id="KIJ37945.1"/>
    </source>
</evidence>
<feature type="region of interest" description="Disordered" evidence="1">
    <location>
        <begin position="1"/>
        <end position="41"/>
    </location>
</feature>
<proteinExistence type="predicted"/>
<keyword evidence="3" id="KW-1185">Reference proteome</keyword>